<accession>A0ABN2A010</accession>
<dbReference type="Gene3D" id="2.60.120.10">
    <property type="entry name" value="Jelly Rolls"/>
    <property type="match status" value="1"/>
</dbReference>
<comment type="caution">
    <text evidence="2">The sequence shown here is derived from an EMBL/GenBank/DDBJ whole genome shotgun (WGS) entry which is preliminary data.</text>
</comment>
<dbReference type="PROSITE" id="PS50042">
    <property type="entry name" value="CNMP_BINDING_3"/>
    <property type="match status" value="1"/>
</dbReference>
<dbReference type="Pfam" id="PF00027">
    <property type="entry name" value="cNMP_binding"/>
    <property type="match status" value="1"/>
</dbReference>
<dbReference type="InterPro" id="IPR014710">
    <property type="entry name" value="RmlC-like_jellyroll"/>
</dbReference>
<dbReference type="SMART" id="SM00100">
    <property type="entry name" value="cNMP"/>
    <property type="match status" value="1"/>
</dbReference>
<dbReference type="EMBL" id="BAAAOR010000007">
    <property type="protein sequence ID" value="GAA1508452.1"/>
    <property type="molecule type" value="Genomic_DNA"/>
</dbReference>
<name>A0ABN2A010_9ACTN</name>
<feature type="domain" description="Cyclic nucleotide-binding" evidence="1">
    <location>
        <begin position="18"/>
        <end position="115"/>
    </location>
</feature>
<evidence type="ECO:0000259" key="1">
    <source>
        <dbReference type="PROSITE" id="PS50042"/>
    </source>
</evidence>
<sequence length="138" mass="14938">MSRAACAGHSERVSMATFFEHFSPQEIARISATGRRVKLPEGWSPIWEDTPADKAYIILAGNVSVRRDGAEIAQLGPGDIVGEAAIVGHKLRNATIVALTPLDTIHLTDETLRELDAEWPAFHDALVEVAQSRLGDPA</sequence>
<protein>
    <recommendedName>
        <fullName evidence="1">Cyclic nucleotide-binding domain-containing protein</fullName>
    </recommendedName>
</protein>
<keyword evidence="3" id="KW-1185">Reference proteome</keyword>
<dbReference type="InterPro" id="IPR000595">
    <property type="entry name" value="cNMP-bd_dom"/>
</dbReference>
<organism evidence="2 3">
    <name type="scientific">Nocardioides humi</name>
    <dbReference type="NCBI Taxonomy" id="449461"/>
    <lineage>
        <taxon>Bacteria</taxon>
        <taxon>Bacillati</taxon>
        <taxon>Actinomycetota</taxon>
        <taxon>Actinomycetes</taxon>
        <taxon>Propionibacteriales</taxon>
        <taxon>Nocardioidaceae</taxon>
        <taxon>Nocardioides</taxon>
    </lineage>
</organism>
<evidence type="ECO:0000313" key="2">
    <source>
        <dbReference type="EMBL" id="GAA1508452.1"/>
    </source>
</evidence>
<dbReference type="CDD" id="cd00038">
    <property type="entry name" value="CAP_ED"/>
    <property type="match status" value="1"/>
</dbReference>
<dbReference type="InterPro" id="IPR018490">
    <property type="entry name" value="cNMP-bd_dom_sf"/>
</dbReference>
<gene>
    <name evidence="2" type="ORF">GCM10009788_10860</name>
</gene>
<proteinExistence type="predicted"/>
<dbReference type="Proteomes" id="UP001500842">
    <property type="component" value="Unassembled WGS sequence"/>
</dbReference>
<dbReference type="SUPFAM" id="SSF51206">
    <property type="entry name" value="cAMP-binding domain-like"/>
    <property type="match status" value="1"/>
</dbReference>
<evidence type="ECO:0000313" key="3">
    <source>
        <dbReference type="Proteomes" id="UP001500842"/>
    </source>
</evidence>
<reference evidence="2 3" key="1">
    <citation type="journal article" date="2019" name="Int. J. Syst. Evol. Microbiol.">
        <title>The Global Catalogue of Microorganisms (GCM) 10K type strain sequencing project: providing services to taxonomists for standard genome sequencing and annotation.</title>
        <authorList>
            <consortium name="The Broad Institute Genomics Platform"/>
            <consortium name="The Broad Institute Genome Sequencing Center for Infectious Disease"/>
            <person name="Wu L."/>
            <person name="Ma J."/>
        </authorList>
    </citation>
    <scope>NUCLEOTIDE SEQUENCE [LARGE SCALE GENOMIC DNA]</scope>
    <source>
        <strain evidence="2 3">JCM 14942</strain>
    </source>
</reference>